<keyword evidence="1" id="KW-0472">Membrane</keyword>
<sequence length="31" mass="3862">MAYFLILISHIIIYTYTYLLIFKHSIHFERT</sequence>
<organism evidence="2 3">
    <name type="scientific">Gossypium arboreum</name>
    <name type="common">Tree cotton</name>
    <name type="synonym">Gossypium nanking</name>
    <dbReference type="NCBI Taxonomy" id="29729"/>
    <lineage>
        <taxon>Eukaryota</taxon>
        <taxon>Viridiplantae</taxon>
        <taxon>Streptophyta</taxon>
        <taxon>Embryophyta</taxon>
        <taxon>Tracheophyta</taxon>
        <taxon>Spermatophyta</taxon>
        <taxon>Magnoliopsida</taxon>
        <taxon>eudicotyledons</taxon>
        <taxon>Gunneridae</taxon>
        <taxon>Pentapetalae</taxon>
        <taxon>rosids</taxon>
        <taxon>malvids</taxon>
        <taxon>Malvales</taxon>
        <taxon>Malvaceae</taxon>
        <taxon>Malvoideae</taxon>
        <taxon>Gossypium</taxon>
    </lineage>
</organism>
<keyword evidence="1" id="KW-1133">Transmembrane helix</keyword>
<dbReference type="EMBL" id="KN409453">
    <property type="protein sequence ID" value="KHG17944.1"/>
    <property type="molecule type" value="Genomic_DNA"/>
</dbReference>
<reference evidence="3" key="1">
    <citation type="submission" date="2014-09" db="EMBL/GenBank/DDBJ databases">
        <authorList>
            <person name="Mudge J."/>
            <person name="Ramaraj T."/>
            <person name="Lindquist I.E."/>
            <person name="Bharti A.K."/>
            <person name="Sundararajan A."/>
            <person name="Cameron C.T."/>
            <person name="Woodward J.E."/>
            <person name="May G.D."/>
            <person name="Brubaker C."/>
            <person name="Broadhvest J."/>
            <person name="Wilkins T.A."/>
        </authorList>
    </citation>
    <scope>NUCLEOTIDE SEQUENCE</scope>
    <source>
        <strain evidence="3">cv. AKA8401</strain>
    </source>
</reference>
<protein>
    <submittedName>
        <fullName evidence="2">Uncharacterized protein</fullName>
    </submittedName>
</protein>
<dbReference type="AlphaFoldDB" id="A0A0B0P1C9"/>
<proteinExistence type="predicted"/>
<keyword evidence="1" id="KW-0812">Transmembrane</keyword>
<dbReference type="Proteomes" id="UP000032142">
    <property type="component" value="Unassembled WGS sequence"/>
</dbReference>
<evidence type="ECO:0000256" key="1">
    <source>
        <dbReference type="SAM" id="Phobius"/>
    </source>
</evidence>
<feature type="transmembrane region" description="Helical" evidence="1">
    <location>
        <begin position="6"/>
        <end position="22"/>
    </location>
</feature>
<name>A0A0B0P1C9_GOSAR</name>
<evidence type="ECO:0000313" key="2">
    <source>
        <dbReference type="EMBL" id="KHG17944.1"/>
    </source>
</evidence>
<keyword evidence="3" id="KW-1185">Reference proteome</keyword>
<accession>A0A0B0P1C9</accession>
<evidence type="ECO:0000313" key="3">
    <source>
        <dbReference type="Proteomes" id="UP000032142"/>
    </source>
</evidence>
<gene>
    <name evidence="2" type="ORF">F383_09581</name>
</gene>